<evidence type="ECO:0000256" key="1">
    <source>
        <dbReference type="SAM" id="MobiDB-lite"/>
    </source>
</evidence>
<accession>A0A0A9BRT8</accession>
<reference evidence="2" key="1">
    <citation type="submission" date="2014-09" db="EMBL/GenBank/DDBJ databases">
        <authorList>
            <person name="Magalhaes I.L.F."/>
            <person name="Oliveira U."/>
            <person name="Santos F.R."/>
            <person name="Vidigal T.H.D.A."/>
            <person name="Brescovit A.D."/>
            <person name="Santos A.J."/>
        </authorList>
    </citation>
    <scope>NUCLEOTIDE SEQUENCE</scope>
    <source>
        <tissue evidence="2">Shoot tissue taken approximately 20 cm above the soil surface</tissue>
    </source>
</reference>
<organism evidence="2">
    <name type="scientific">Arundo donax</name>
    <name type="common">Giant reed</name>
    <name type="synonym">Donax arundinaceus</name>
    <dbReference type="NCBI Taxonomy" id="35708"/>
    <lineage>
        <taxon>Eukaryota</taxon>
        <taxon>Viridiplantae</taxon>
        <taxon>Streptophyta</taxon>
        <taxon>Embryophyta</taxon>
        <taxon>Tracheophyta</taxon>
        <taxon>Spermatophyta</taxon>
        <taxon>Magnoliopsida</taxon>
        <taxon>Liliopsida</taxon>
        <taxon>Poales</taxon>
        <taxon>Poaceae</taxon>
        <taxon>PACMAD clade</taxon>
        <taxon>Arundinoideae</taxon>
        <taxon>Arundineae</taxon>
        <taxon>Arundo</taxon>
    </lineage>
</organism>
<sequence>MSGADRVRCRRKQPGGKARGGREAAPGAPTA</sequence>
<proteinExistence type="predicted"/>
<evidence type="ECO:0000313" key="2">
    <source>
        <dbReference type="EMBL" id="JAD63845.1"/>
    </source>
</evidence>
<protein>
    <submittedName>
        <fullName evidence="2">Uncharacterized protein</fullName>
    </submittedName>
</protein>
<name>A0A0A9BRT8_ARUDO</name>
<dbReference type="EMBL" id="GBRH01234050">
    <property type="protein sequence ID" value="JAD63845.1"/>
    <property type="molecule type" value="Transcribed_RNA"/>
</dbReference>
<reference evidence="2" key="2">
    <citation type="journal article" date="2015" name="Data Brief">
        <title>Shoot transcriptome of the giant reed, Arundo donax.</title>
        <authorList>
            <person name="Barrero R.A."/>
            <person name="Guerrero F.D."/>
            <person name="Moolhuijzen P."/>
            <person name="Goolsby J.A."/>
            <person name="Tidwell J."/>
            <person name="Bellgard S.E."/>
            <person name="Bellgard M.I."/>
        </authorList>
    </citation>
    <scope>NUCLEOTIDE SEQUENCE</scope>
    <source>
        <tissue evidence="2">Shoot tissue taken approximately 20 cm above the soil surface</tissue>
    </source>
</reference>
<feature type="region of interest" description="Disordered" evidence="1">
    <location>
        <begin position="1"/>
        <end position="31"/>
    </location>
</feature>
<dbReference type="AlphaFoldDB" id="A0A0A9BRT8"/>